<accession>A0A2S1YK94</accession>
<keyword evidence="2" id="KW-1185">Reference proteome</keyword>
<reference evidence="1 2" key="1">
    <citation type="submission" date="2018-05" db="EMBL/GenBank/DDBJ databases">
        <title>Genome sequencing of Flavobacterium sp. HYN0056.</title>
        <authorList>
            <person name="Yi H."/>
            <person name="Baek C."/>
        </authorList>
    </citation>
    <scope>NUCLEOTIDE SEQUENCE [LARGE SCALE GENOMIC DNA]</scope>
    <source>
        <strain evidence="1 2">HYN0056</strain>
    </source>
</reference>
<sequence>MGVYGYAYSNDSVIITDNDNEILKIRVAGNEDERRLCPVNKPEVKIKSSEVKLKVQIDSSGIVVLDTVVVMPKEYKRPFVTFVYPSSRTKFKRMLLAGDYSMFPLD</sequence>
<organism evidence="1 2">
    <name type="scientific">Flavobacterium crocinum</name>
    <dbReference type="NCBI Taxonomy" id="2183896"/>
    <lineage>
        <taxon>Bacteria</taxon>
        <taxon>Pseudomonadati</taxon>
        <taxon>Bacteroidota</taxon>
        <taxon>Flavobacteriia</taxon>
        <taxon>Flavobacteriales</taxon>
        <taxon>Flavobacteriaceae</taxon>
        <taxon>Flavobacterium</taxon>
    </lineage>
</organism>
<evidence type="ECO:0000313" key="1">
    <source>
        <dbReference type="EMBL" id="AWK04501.1"/>
    </source>
</evidence>
<dbReference type="AlphaFoldDB" id="A0A2S1YK94"/>
<evidence type="ECO:0000313" key="2">
    <source>
        <dbReference type="Proteomes" id="UP000245250"/>
    </source>
</evidence>
<proteinExistence type="predicted"/>
<dbReference type="Proteomes" id="UP000245250">
    <property type="component" value="Chromosome"/>
</dbReference>
<protein>
    <submittedName>
        <fullName evidence="1">Uncharacterized protein</fullName>
    </submittedName>
</protein>
<name>A0A2S1YK94_9FLAO</name>
<dbReference type="EMBL" id="CP029255">
    <property type="protein sequence ID" value="AWK04501.1"/>
    <property type="molecule type" value="Genomic_DNA"/>
</dbReference>
<dbReference type="KEGG" id="fcr:HYN56_09750"/>
<gene>
    <name evidence="1" type="ORF">HYN56_09750</name>
</gene>